<accession>A0A5P3A9Q4</accession>
<sequence>MTAIRRAIVLLCKAQIGIAAIAMVLMMLQICADAALRTMFSSTVPGTLEIVSFYYMVSVVFLPLAYIQLHRGHVIIELFTAGLGPRTNAAIDGIVYVLATLAMGYFTMAAIEKAMAMTQLGEFVLGVILVFTWPARWLVVAGTGLMSIVYAMSAIEEFAVAFGKNDPDQNTPAHGTAH</sequence>
<evidence type="ECO:0000256" key="5">
    <source>
        <dbReference type="ARBA" id="ARBA00022989"/>
    </source>
</evidence>
<proteinExistence type="inferred from homology"/>
<gene>
    <name evidence="9" type="ORF">RIdsm_01863</name>
</gene>
<comment type="function">
    <text evidence="7">Part of the tripartite ATP-independent periplasmic (TRAP) transport system.</text>
</comment>
<dbReference type="OrthoDB" id="4250245at2"/>
<keyword evidence="3" id="KW-1003">Cell membrane</keyword>
<comment type="subunit">
    <text evidence="7">The complex comprises the extracytoplasmic solute receptor protein and the two transmembrane proteins.</text>
</comment>
<organism evidence="9 10">
    <name type="scientific">Roseovarius indicus</name>
    <dbReference type="NCBI Taxonomy" id="540747"/>
    <lineage>
        <taxon>Bacteria</taxon>
        <taxon>Pseudomonadati</taxon>
        <taxon>Pseudomonadota</taxon>
        <taxon>Alphaproteobacteria</taxon>
        <taxon>Rhodobacterales</taxon>
        <taxon>Roseobacteraceae</taxon>
        <taxon>Roseovarius</taxon>
    </lineage>
</organism>
<evidence type="ECO:0000256" key="7">
    <source>
        <dbReference type="RuleBase" id="RU369079"/>
    </source>
</evidence>
<evidence type="ECO:0000256" key="4">
    <source>
        <dbReference type="ARBA" id="ARBA00022692"/>
    </source>
</evidence>
<dbReference type="AlphaFoldDB" id="A0A5P3A9Q4"/>
<dbReference type="RefSeq" id="WP_082647277.1">
    <property type="nucleotide sequence ID" value="NZ_CAXRJZ010000056.1"/>
</dbReference>
<evidence type="ECO:0000256" key="1">
    <source>
        <dbReference type="ARBA" id="ARBA00004651"/>
    </source>
</evidence>
<dbReference type="Proteomes" id="UP000325785">
    <property type="component" value="Chromosome"/>
</dbReference>
<reference evidence="9 10" key="1">
    <citation type="submission" date="2018-08" db="EMBL/GenBank/DDBJ databases">
        <title>Genetic Globetrotter - A new plasmid hitch-hiking vast phylogenetic and geographic distances.</title>
        <authorList>
            <person name="Vollmers J."/>
            <person name="Petersen J."/>
        </authorList>
    </citation>
    <scope>NUCLEOTIDE SEQUENCE [LARGE SCALE GENOMIC DNA]</scope>
    <source>
        <strain evidence="9 10">DSM 26383</strain>
    </source>
</reference>
<dbReference type="Pfam" id="PF04290">
    <property type="entry name" value="DctQ"/>
    <property type="match status" value="1"/>
</dbReference>
<feature type="transmembrane region" description="Helical" evidence="7">
    <location>
        <begin position="7"/>
        <end position="30"/>
    </location>
</feature>
<evidence type="ECO:0000313" key="9">
    <source>
        <dbReference type="EMBL" id="QEW26069.1"/>
    </source>
</evidence>
<evidence type="ECO:0000313" key="10">
    <source>
        <dbReference type="Proteomes" id="UP000325785"/>
    </source>
</evidence>
<evidence type="ECO:0000256" key="2">
    <source>
        <dbReference type="ARBA" id="ARBA00022448"/>
    </source>
</evidence>
<keyword evidence="6 7" id="KW-0472">Membrane</keyword>
<evidence type="ECO:0000259" key="8">
    <source>
        <dbReference type="Pfam" id="PF04290"/>
    </source>
</evidence>
<dbReference type="InterPro" id="IPR055348">
    <property type="entry name" value="DctQ"/>
</dbReference>
<comment type="similarity">
    <text evidence="7">Belongs to the TRAP transporter small permease family.</text>
</comment>
<dbReference type="GO" id="GO:0022857">
    <property type="term" value="F:transmembrane transporter activity"/>
    <property type="evidence" value="ECO:0007669"/>
    <property type="project" value="UniProtKB-UniRule"/>
</dbReference>
<feature type="transmembrane region" description="Helical" evidence="7">
    <location>
        <begin position="50"/>
        <end position="69"/>
    </location>
</feature>
<keyword evidence="4 7" id="KW-0812">Transmembrane</keyword>
<dbReference type="EMBL" id="CP031598">
    <property type="protein sequence ID" value="QEW26069.1"/>
    <property type="molecule type" value="Genomic_DNA"/>
</dbReference>
<feature type="transmembrane region" description="Helical" evidence="7">
    <location>
        <begin position="89"/>
        <end position="111"/>
    </location>
</feature>
<evidence type="ECO:0000256" key="3">
    <source>
        <dbReference type="ARBA" id="ARBA00022475"/>
    </source>
</evidence>
<feature type="domain" description="Tripartite ATP-independent periplasmic transporters DctQ component" evidence="8">
    <location>
        <begin position="26"/>
        <end position="158"/>
    </location>
</feature>
<comment type="subcellular location">
    <subcellularLocation>
        <location evidence="7">Cell inner membrane</location>
        <topology evidence="7">Multi-pass membrane protein</topology>
    </subcellularLocation>
    <subcellularLocation>
        <location evidence="1">Cell membrane</location>
        <topology evidence="1">Multi-pass membrane protein</topology>
    </subcellularLocation>
</comment>
<protein>
    <recommendedName>
        <fullName evidence="7">TRAP transporter small permease protein</fullName>
    </recommendedName>
</protein>
<feature type="transmembrane region" description="Helical" evidence="7">
    <location>
        <begin position="123"/>
        <end position="150"/>
    </location>
</feature>
<dbReference type="KEGG" id="rid:RIdsm_01863"/>
<keyword evidence="7" id="KW-0997">Cell inner membrane</keyword>
<name>A0A5P3A9Q4_9RHOB</name>
<evidence type="ECO:0000256" key="6">
    <source>
        <dbReference type="ARBA" id="ARBA00023136"/>
    </source>
</evidence>
<keyword evidence="2 7" id="KW-0813">Transport</keyword>
<keyword evidence="5 7" id="KW-1133">Transmembrane helix</keyword>
<dbReference type="GO" id="GO:0005886">
    <property type="term" value="C:plasma membrane"/>
    <property type="evidence" value="ECO:0007669"/>
    <property type="project" value="UniProtKB-SubCell"/>
</dbReference>